<feature type="compositionally biased region" description="Low complexity" evidence="1">
    <location>
        <begin position="602"/>
        <end position="620"/>
    </location>
</feature>
<dbReference type="AlphaFoldDB" id="A0A4Z2DF53"/>
<comment type="caution">
    <text evidence="2">The sequence shown here is derived from an EMBL/GenBank/DDBJ whole genome shotgun (WGS) entry which is preliminary data.</text>
</comment>
<feature type="compositionally biased region" description="Basic and acidic residues" evidence="1">
    <location>
        <begin position="145"/>
        <end position="157"/>
    </location>
</feature>
<proteinExistence type="predicted"/>
<feature type="region of interest" description="Disordered" evidence="1">
    <location>
        <begin position="589"/>
        <end position="620"/>
    </location>
</feature>
<reference evidence="2 3" key="1">
    <citation type="submission" date="2019-03" db="EMBL/GenBank/DDBJ databases">
        <title>An improved genome assembly of the fluke Schistosoma japonicum.</title>
        <authorList>
            <person name="Hu W."/>
            <person name="Luo F."/>
            <person name="Yin M."/>
            <person name="Mo X."/>
            <person name="Sun C."/>
            <person name="Wu Q."/>
            <person name="Zhu B."/>
            <person name="Xiang M."/>
            <person name="Wang J."/>
            <person name="Wang Y."/>
            <person name="Zhang T."/>
            <person name="Xu B."/>
            <person name="Zheng H."/>
            <person name="Feng Z."/>
        </authorList>
    </citation>
    <scope>NUCLEOTIDE SEQUENCE [LARGE SCALE GENOMIC DNA]</scope>
    <source>
        <strain evidence="2">HuSjv2</strain>
        <tissue evidence="2">Worms</tissue>
    </source>
</reference>
<evidence type="ECO:0000313" key="2">
    <source>
        <dbReference type="EMBL" id="TNN14860.1"/>
    </source>
</evidence>
<protein>
    <submittedName>
        <fullName evidence="2">Uncharacterized protein</fullName>
    </submittedName>
</protein>
<dbReference type="EMBL" id="SKCS01000163">
    <property type="protein sequence ID" value="TNN14860.1"/>
    <property type="molecule type" value="Genomic_DNA"/>
</dbReference>
<dbReference type="Proteomes" id="UP000311919">
    <property type="component" value="Unassembled WGS sequence"/>
</dbReference>
<dbReference type="OrthoDB" id="5371837at2759"/>
<keyword evidence="3" id="KW-1185">Reference proteome</keyword>
<sequence>MEDVEQATNLDDDDNADRDLYPKTYSDQISVPQVGDGGKMEEANISVVKQIIEPEVVSHEYYMSDSIEHEHRHEDSESEHHEFHSHIQIDYLQPDHFKDNQEVHSDIDEMEKEFVIPYQRNQEQTEHDESILNHTSIDDNSTTDDNDRKENSLYESQSRENIDLKVKNTILEQDNIEGNDVNTLLAGSLLSTTRTTGVEPTTYQVDSSTDQVFDNTQTVELPYTNNHLSDETNFAIRREMETDQIEEVESYQKVDSTTYDDSYILGHDGVQNDIENQIDIHGNLHQEVGDSLHVYTAENVSDYQQQQFISPDSEISVDSIVETQPQYKEHELECDQHQEQHSEADSLVSSPNRPISPNYNIVSSTQHPNDEDEGGYVGDDTVVHYNDLVTMSKQSELDLLQQDQRNYADDQPYENSTLNGFSINQQLYSTIPTDDVAEMMMQRMQVMSTDIDVNNVTNIETISSCDGHHDIEQQQQQYFNGNTIFQTNDELKDVDHSMNISTTSTNHHLHDSDSVYTNGFVANNVNGNSNFCLKTSENNEDDNQDENHQNNWDKTNNHYLSETAIDDIGFSNFYNKDKSSECIKTSHLTHSYPGEENDGRLPSDMMTTTPPPSATSNTPSKEMDNFSKFFIEKDQITQDVHHNSSQHCSPTEEVFDPLKSWGHPLGLPAPVPPITNHSKLHQQSTLTKRVRSADTGGKTLTTGDSNDSTLPPGPAVYLDAIWVPNYLVRVPQSLMVEFFIRIRAKLYILSGEALHPNIVESLILAKTKWNSDEKPYKSPWCIQE</sequence>
<organism evidence="2 3">
    <name type="scientific">Schistosoma japonicum</name>
    <name type="common">Blood fluke</name>
    <dbReference type="NCBI Taxonomy" id="6182"/>
    <lineage>
        <taxon>Eukaryota</taxon>
        <taxon>Metazoa</taxon>
        <taxon>Spiralia</taxon>
        <taxon>Lophotrochozoa</taxon>
        <taxon>Platyhelminthes</taxon>
        <taxon>Trematoda</taxon>
        <taxon>Digenea</taxon>
        <taxon>Strigeidida</taxon>
        <taxon>Schistosomatoidea</taxon>
        <taxon>Schistosomatidae</taxon>
        <taxon>Schistosoma</taxon>
    </lineage>
</organism>
<feature type="region of interest" description="Disordered" evidence="1">
    <location>
        <begin position="121"/>
        <end position="157"/>
    </location>
</feature>
<evidence type="ECO:0000256" key="1">
    <source>
        <dbReference type="SAM" id="MobiDB-lite"/>
    </source>
</evidence>
<feature type="compositionally biased region" description="Polar residues" evidence="1">
    <location>
        <begin position="698"/>
        <end position="709"/>
    </location>
</feature>
<dbReference type="STRING" id="6182.A0A4Z2DF53"/>
<feature type="region of interest" description="Disordered" evidence="1">
    <location>
        <begin position="687"/>
        <end position="709"/>
    </location>
</feature>
<evidence type="ECO:0000313" key="3">
    <source>
        <dbReference type="Proteomes" id="UP000311919"/>
    </source>
</evidence>
<gene>
    <name evidence="2" type="ORF">EWB00_001818</name>
</gene>
<feature type="region of interest" description="Disordered" evidence="1">
    <location>
        <begin position="335"/>
        <end position="354"/>
    </location>
</feature>
<feature type="compositionally biased region" description="Basic and acidic residues" evidence="1">
    <location>
        <begin position="335"/>
        <end position="344"/>
    </location>
</feature>
<accession>A0A4Z2DF53</accession>
<feature type="region of interest" description="Disordered" evidence="1">
    <location>
        <begin position="534"/>
        <end position="554"/>
    </location>
</feature>
<feature type="region of interest" description="Disordered" evidence="1">
    <location>
        <begin position="1"/>
        <end position="37"/>
    </location>
</feature>
<feature type="compositionally biased region" description="Acidic residues" evidence="1">
    <location>
        <begin position="1"/>
        <end position="16"/>
    </location>
</feature>
<name>A0A4Z2DF53_SCHJA</name>